<keyword evidence="4" id="KW-1185">Reference proteome</keyword>
<dbReference type="PANTHER" id="PTHR47643">
    <property type="entry name" value="TPR DOMAIN PROTEIN (AFU_ORTHOLOGUE AFUA_5G12710)"/>
    <property type="match status" value="1"/>
</dbReference>
<dbReference type="Gramene" id="PNW75950">
    <property type="protein sequence ID" value="PNW75950"/>
    <property type="gene ID" value="CHLRE_12g553600v5"/>
</dbReference>
<dbReference type="InterPro" id="IPR053209">
    <property type="entry name" value="Gramillin-biosynth_MTr"/>
</dbReference>
<feature type="region of interest" description="Disordered" evidence="1">
    <location>
        <begin position="185"/>
        <end position="245"/>
    </location>
</feature>
<evidence type="ECO:0000313" key="4">
    <source>
        <dbReference type="Proteomes" id="UP000006906"/>
    </source>
</evidence>
<protein>
    <recommendedName>
        <fullName evidence="2">SET domain-containing protein</fullName>
    </recommendedName>
</protein>
<dbReference type="CDD" id="cd20071">
    <property type="entry name" value="SET_SMYD"/>
    <property type="match status" value="1"/>
</dbReference>
<sequence>MYASASADVTARSRGNRPEASVDICTTTQMLTSQAFTPRRAVGPMQLDLIPGKGLGWRASRDVLPGELLLASLPLAVLYGAPGEPPPNEELVAALRQRWPRMTPYERRWLQLLADCCAASAAASAAAAAAAAAAVNQAVGARAGPVQQTGAGAAAAVAPLSVPVGPVPSSRELLARARELLLAAAEEQDEEGGGSEAQGNVSGSDILPPALFGSAPEPKRTFTSPLLTTAAGGSSSSGSSSSSSGGLVVDVVARYSYCEAREDAAVAELLDVDLGLEDGLPNSSSGANGSSRNDADDGSSTNDGGGSSRGGGSEGVSVAGLWPELGLLNHSCVPNAALLVVGGALYVRAGRVVLEGEEVTVSYLSAGLFSDVSARRAALRSSHGFVCCCPRCLMEQEHFPSRRLPGLEAARAAARAATAAAVREAIAAATGARAAAGAGESAGAAGEGAAGEGKSTGVALAASAAAVSEAELSECALADVAKAEALMGHRNPGLLQALLDAAFGSGRFAAAAAPDHLLLRDSCTAVAAELEAGVHAVLTAASRPAQQQAELLARLEGILAQVERNCAHLELPPRGRLLVLAAVLGVLRLTCELGELSTQATPERRLQLLVTTAEVVEAVAPGSDAHVTAAVKAASMARRVHGAEGAAARRAELAAAAAHIARYGRGLLTEPGLLRRMSGTRRRLATGSGLAARTGVLAWVLQVGGGTE</sequence>
<feature type="region of interest" description="Disordered" evidence="1">
    <location>
        <begin position="280"/>
        <end position="313"/>
    </location>
</feature>
<dbReference type="AlphaFoldDB" id="A0A2K3D5Z3"/>
<dbReference type="InterPro" id="IPR046341">
    <property type="entry name" value="SET_dom_sf"/>
</dbReference>
<dbReference type="OrthoDB" id="545016at2759"/>
<dbReference type="Pfam" id="PF00856">
    <property type="entry name" value="SET"/>
    <property type="match status" value="1"/>
</dbReference>
<evidence type="ECO:0000256" key="1">
    <source>
        <dbReference type="SAM" id="MobiDB-lite"/>
    </source>
</evidence>
<dbReference type="GeneID" id="5719704"/>
<gene>
    <name evidence="3" type="ORF">CHLRE_12g553600v5</name>
</gene>
<feature type="compositionally biased region" description="Low complexity" evidence="1">
    <location>
        <begin position="232"/>
        <end position="245"/>
    </location>
</feature>
<feature type="domain" description="SET" evidence="2">
    <location>
        <begin position="43"/>
        <end position="364"/>
    </location>
</feature>
<proteinExistence type="predicted"/>
<dbReference type="RefSeq" id="XP_042918946.1">
    <property type="nucleotide sequence ID" value="XM_043069046.1"/>
</dbReference>
<evidence type="ECO:0000313" key="3">
    <source>
        <dbReference type="EMBL" id="PNW75950.1"/>
    </source>
</evidence>
<evidence type="ECO:0000259" key="2">
    <source>
        <dbReference type="PROSITE" id="PS50280"/>
    </source>
</evidence>
<dbReference type="GO" id="GO:0005634">
    <property type="term" value="C:nucleus"/>
    <property type="evidence" value="ECO:0000318"/>
    <property type="project" value="GO_Central"/>
</dbReference>
<dbReference type="InParanoid" id="A0A2K3D5Z3"/>
<dbReference type="EMBL" id="CM008973">
    <property type="protein sequence ID" value="PNW75950.1"/>
    <property type="molecule type" value="Genomic_DNA"/>
</dbReference>
<name>A0A2K3D5Z3_CHLRE</name>
<reference evidence="3 4" key="1">
    <citation type="journal article" date="2007" name="Science">
        <title>The Chlamydomonas genome reveals the evolution of key animal and plant functions.</title>
        <authorList>
            <person name="Merchant S.S."/>
            <person name="Prochnik S.E."/>
            <person name="Vallon O."/>
            <person name="Harris E.H."/>
            <person name="Karpowicz S.J."/>
            <person name="Witman G.B."/>
            <person name="Terry A."/>
            <person name="Salamov A."/>
            <person name="Fritz-Laylin L.K."/>
            <person name="Marechal-Drouard L."/>
            <person name="Marshall W.F."/>
            <person name="Qu L.H."/>
            <person name="Nelson D.R."/>
            <person name="Sanderfoot A.A."/>
            <person name="Spalding M.H."/>
            <person name="Kapitonov V.V."/>
            <person name="Ren Q."/>
            <person name="Ferris P."/>
            <person name="Lindquist E."/>
            <person name="Shapiro H."/>
            <person name="Lucas S.M."/>
            <person name="Grimwood J."/>
            <person name="Schmutz J."/>
            <person name="Cardol P."/>
            <person name="Cerutti H."/>
            <person name="Chanfreau G."/>
            <person name="Chen C.L."/>
            <person name="Cognat V."/>
            <person name="Croft M.T."/>
            <person name="Dent R."/>
            <person name="Dutcher S."/>
            <person name="Fernandez E."/>
            <person name="Fukuzawa H."/>
            <person name="Gonzalez-Ballester D."/>
            <person name="Gonzalez-Halphen D."/>
            <person name="Hallmann A."/>
            <person name="Hanikenne M."/>
            <person name="Hippler M."/>
            <person name="Inwood W."/>
            <person name="Jabbari K."/>
            <person name="Kalanon M."/>
            <person name="Kuras R."/>
            <person name="Lefebvre P.A."/>
            <person name="Lemaire S.D."/>
            <person name="Lobanov A.V."/>
            <person name="Lohr M."/>
            <person name="Manuell A."/>
            <person name="Meier I."/>
            <person name="Mets L."/>
            <person name="Mittag M."/>
            <person name="Mittelmeier T."/>
            <person name="Moroney J.V."/>
            <person name="Moseley J."/>
            <person name="Napoli C."/>
            <person name="Nedelcu A.M."/>
            <person name="Niyogi K."/>
            <person name="Novoselov S.V."/>
            <person name="Paulsen I.T."/>
            <person name="Pazour G."/>
            <person name="Purton S."/>
            <person name="Ral J.P."/>
            <person name="Riano-Pachon D.M."/>
            <person name="Riekhof W."/>
            <person name="Rymarquis L."/>
            <person name="Schroda M."/>
            <person name="Stern D."/>
            <person name="Umen J."/>
            <person name="Willows R."/>
            <person name="Wilson N."/>
            <person name="Zimmer S.L."/>
            <person name="Allmer J."/>
            <person name="Balk J."/>
            <person name="Bisova K."/>
            <person name="Chen C.J."/>
            <person name="Elias M."/>
            <person name="Gendler K."/>
            <person name="Hauser C."/>
            <person name="Lamb M.R."/>
            <person name="Ledford H."/>
            <person name="Long J.C."/>
            <person name="Minagawa J."/>
            <person name="Page M.D."/>
            <person name="Pan J."/>
            <person name="Pootakham W."/>
            <person name="Roje S."/>
            <person name="Rose A."/>
            <person name="Stahlberg E."/>
            <person name="Terauchi A.M."/>
            <person name="Yang P."/>
            <person name="Ball S."/>
            <person name="Bowler C."/>
            <person name="Dieckmann C.L."/>
            <person name="Gladyshev V.N."/>
            <person name="Green P."/>
            <person name="Jorgensen R."/>
            <person name="Mayfield S."/>
            <person name="Mueller-Roeber B."/>
            <person name="Rajamani S."/>
            <person name="Sayre R.T."/>
            <person name="Brokstein P."/>
            <person name="Dubchak I."/>
            <person name="Goodstein D."/>
            <person name="Hornick L."/>
            <person name="Huang Y.W."/>
            <person name="Jhaveri J."/>
            <person name="Luo Y."/>
            <person name="Martinez D."/>
            <person name="Ngau W.C."/>
            <person name="Otillar B."/>
            <person name="Poliakov A."/>
            <person name="Porter A."/>
            <person name="Szajkowski L."/>
            <person name="Werner G."/>
            <person name="Zhou K."/>
            <person name="Grigoriev I.V."/>
            <person name="Rokhsar D.S."/>
            <person name="Grossman A.R."/>
        </authorList>
    </citation>
    <scope>NUCLEOTIDE SEQUENCE [LARGE SCALE GENOMIC DNA]</scope>
    <source>
        <strain evidence="4">CC-503</strain>
    </source>
</reference>
<accession>A0A2K3D5Z3</accession>
<dbReference type="Proteomes" id="UP000006906">
    <property type="component" value="Chromosome 12"/>
</dbReference>
<dbReference type="Gene3D" id="2.170.270.10">
    <property type="entry name" value="SET domain"/>
    <property type="match status" value="1"/>
</dbReference>
<feature type="compositionally biased region" description="Low complexity" evidence="1">
    <location>
        <begin position="280"/>
        <end position="291"/>
    </location>
</feature>
<dbReference type="PANTHER" id="PTHR47643:SF2">
    <property type="entry name" value="TPR DOMAIN PROTEIN (AFU_ORTHOLOGUE AFUA_5G12710)"/>
    <property type="match status" value="1"/>
</dbReference>
<organism evidence="3 4">
    <name type="scientific">Chlamydomonas reinhardtii</name>
    <name type="common">Chlamydomonas smithii</name>
    <dbReference type="NCBI Taxonomy" id="3055"/>
    <lineage>
        <taxon>Eukaryota</taxon>
        <taxon>Viridiplantae</taxon>
        <taxon>Chlorophyta</taxon>
        <taxon>core chlorophytes</taxon>
        <taxon>Chlorophyceae</taxon>
        <taxon>CS clade</taxon>
        <taxon>Chlamydomonadales</taxon>
        <taxon>Chlamydomonadaceae</taxon>
        <taxon>Chlamydomonas</taxon>
    </lineage>
</organism>
<dbReference type="SUPFAM" id="SSF82199">
    <property type="entry name" value="SET domain"/>
    <property type="match status" value="1"/>
</dbReference>
<dbReference type="KEGG" id="cre:CHLRE_12g553600v5"/>
<feature type="region of interest" description="Disordered" evidence="1">
    <location>
        <begin position="1"/>
        <end position="20"/>
    </location>
</feature>
<feature type="compositionally biased region" description="Gly residues" evidence="1">
    <location>
        <begin position="303"/>
        <end position="313"/>
    </location>
</feature>
<dbReference type="PROSITE" id="PS50280">
    <property type="entry name" value="SET"/>
    <property type="match status" value="1"/>
</dbReference>
<dbReference type="InterPro" id="IPR001214">
    <property type="entry name" value="SET_dom"/>
</dbReference>